<keyword evidence="3" id="KW-1185">Reference proteome</keyword>
<keyword evidence="2" id="KW-0732">Signal</keyword>
<evidence type="ECO:0000313" key="4">
    <source>
        <dbReference type="WBParaSite" id="PSAMB.scaffold2668size21926.g18675.t1"/>
    </source>
</evidence>
<dbReference type="Proteomes" id="UP000887566">
    <property type="component" value="Unplaced"/>
</dbReference>
<dbReference type="WBParaSite" id="PSAMB.scaffold2668size21926.g18675.t1">
    <property type="protein sequence ID" value="PSAMB.scaffold2668size21926.g18675.t1"/>
    <property type="gene ID" value="PSAMB.scaffold2668size21926.g18675"/>
</dbReference>
<keyword evidence="1" id="KW-0812">Transmembrane</keyword>
<feature type="signal peptide" evidence="2">
    <location>
        <begin position="1"/>
        <end position="23"/>
    </location>
</feature>
<evidence type="ECO:0000256" key="2">
    <source>
        <dbReference type="SAM" id="SignalP"/>
    </source>
</evidence>
<feature type="chain" id="PRO_5036835020" evidence="2">
    <location>
        <begin position="24"/>
        <end position="103"/>
    </location>
</feature>
<sequence length="103" mass="12308">MVWTHFVFFFVPLCFFAIYPVSKLDVDPQDVPLLLETMSWQPIYCVLLPSLLFWRKKVMESSHRNVVKKISTNQSEAFDSKSDIKTSEQIRHFELLKELWIRN</sequence>
<dbReference type="AlphaFoldDB" id="A0A914VYN0"/>
<proteinExistence type="predicted"/>
<evidence type="ECO:0000256" key="1">
    <source>
        <dbReference type="SAM" id="Phobius"/>
    </source>
</evidence>
<keyword evidence="1" id="KW-1133">Transmembrane helix</keyword>
<organism evidence="3 4">
    <name type="scientific">Plectus sambesii</name>
    <dbReference type="NCBI Taxonomy" id="2011161"/>
    <lineage>
        <taxon>Eukaryota</taxon>
        <taxon>Metazoa</taxon>
        <taxon>Ecdysozoa</taxon>
        <taxon>Nematoda</taxon>
        <taxon>Chromadorea</taxon>
        <taxon>Plectida</taxon>
        <taxon>Plectina</taxon>
        <taxon>Plectoidea</taxon>
        <taxon>Plectidae</taxon>
        <taxon>Plectus</taxon>
    </lineage>
</organism>
<protein>
    <submittedName>
        <fullName evidence="4">ATP synthase F0 subunit 8</fullName>
    </submittedName>
</protein>
<name>A0A914VYN0_9BILA</name>
<feature type="transmembrane region" description="Helical" evidence="1">
    <location>
        <begin position="33"/>
        <end position="54"/>
    </location>
</feature>
<evidence type="ECO:0000313" key="3">
    <source>
        <dbReference type="Proteomes" id="UP000887566"/>
    </source>
</evidence>
<reference evidence="4" key="1">
    <citation type="submission" date="2022-11" db="UniProtKB">
        <authorList>
            <consortium name="WormBaseParasite"/>
        </authorList>
    </citation>
    <scope>IDENTIFICATION</scope>
</reference>
<accession>A0A914VYN0</accession>
<keyword evidence="1" id="KW-0472">Membrane</keyword>